<evidence type="ECO:0000256" key="10">
    <source>
        <dbReference type="SAM" id="SignalP"/>
    </source>
</evidence>
<keyword evidence="6 9" id="KW-1133">Transmembrane helix</keyword>
<dbReference type="VEuPathDB" id="VectorBase:AEPI003428"/>
<evidence type="ECO:0000256" key="9">
    <source>
        <dbReference type="SAM" id="Phobius"/>
    </source>
</evidence>
<dbReference type="InterPro" id="IPR005599">
    <property type="entry name" value="GPI_mannosylTrfase"/>
</dbReference>
<evidence type="ECO:0000256" key="5">
    <source>
        <dbReference type="ARBA" id="ARBA00022824"/>
    </source>
</evidence>
<feature type="region of interest" description="Disordered" evidence="8">
    <location>
        <begin position="842"/>
        <end position="870"/>
    </location>
</feature>
<feature type="transmembrane region" description="Helical" evidence="9">
    <location>
        <begin position="321"/>
        <end position="339"/>
    </location>
</feature>
<sequence length="870" mass="100006">MNTLTSNVIVLLSLAAVRLQSALYSVISDCDETFNYWEPLHYLLKGRGFQTWEYSPEFALRSYSYLWLHGLPAKLFNLFTDNGVLTFYFVRCLLALTCALLEYRLYKVLGRKCGGVTAILWLAYQLTSAGMFNSSAALLPSSFSMYITLATMAAWLNGDTKTGIAVTAFSGLIGRRTNRNIIIIPKMHKLHLSFSIRKGWPFAVIIAIPFVLELLFRKKQFTHLLKNALLFGAMFGIPIVLIDSLYFGTFTVAAWNIIRYNVFTSHGPDLYGVEPLAFYVKNLFLNHNIVGFIGFWYPVVEVTVAFLGIRNTKNHLQPLRALWVMSPLYIWLFVFALQPHKEERFIFPVYPLFALGTALLMDQLFSHARRVLGSKATIPNFMLSTGVLGMALVLGVSRMLATSVYYTAPMNILNGLPATNEELNICYGKEWYRFPGHFFLPPNYRARFVESNFNGMLPAYFEETPNGTKILHDHFNDQNVGHPHMLFDLSQCDYLVDFDKGDFYDETSREPNYSADRKTIMSNYRPRGAIAKVFFDRIHNDDVIQQIDMTTWYTMGKLPRKYAGLYHHLNGPDELTLEWLERSKKTSGRIWLQLCHEVAKLFLNMFMTQTDINGFLKRGSMFILSEMQFDEFLTAGGFFQNRERQSVLNVCDIGAGDGEVTLRLVNTLQQKRNWQVTTYATESSWTMRNRLNEKNFIVLENLNQIHQADLIVCFNVLDRCFDPHVMLSDIYESLDQTGFALIALVLPYSHYVEKNSSHLPLRTLLEPWPPAKRLTVEEELEMFFDVLQTVGFKIRTWTKAPYLCEGDLRQSFYWLTDYVVLSRERLMVRINSVRDVPMPPIVPPKDSFRSGVTSRPPLDAPAPDTVRPVE</sequence>
<keyword evidence="10" id="KW-0732">Signal</keyword>
<keyword evidence="4 9" id="KW-0812">Transmembrane</keyword>
<dbReference type="Pfam" id="PF05219">
    <property type="entry name" value="DREV"/>
    <property type="match status" value="1"/>
</dbReference>
<dbReference type="GO" id="GO:0005789">
    <property type="term" value="C:endoplasmic reticulum membrane"/>
    <property type="evidence" value="ECO:0007669"/>
    <property type="project" value="UniProtKB-SubCell"/>
</dbReference>
<dbReference type="SUPFAM" id="SSF53335">
    <property type="entry name" value="S-adenosyl-L-methionine-dependent methyltransferases"/>
    <property type="match status" value="1"/>
</dbReference>
<dbReference type="GO" id="GO:0016757">
    <property type="term" value="F:glycosyltransferase activity"/>
    <property type="evidence" value="ECO:0007669"/>
    <property type="project" value="UniProtKB-KW"/>
</dbReference>
<evidence type="ECO:0000256" key="2">
    <source>
        <dbReference type="ARBA" id="ARBA00022676"/>
    </source>
</evidence>
<evidence type="ECO:0000313" key="12">
    <source>
        <dbReference type="Proteomes" id="UP000075885"/>
    </source>
</evidence>
<dbReference type="InterPro" id="IPR029063">
    <property type="entry name" value="SAM-dependent_MTases_sf"/>
</dbReference>
<dbReference type="AlphaFoldDB" id="A0A182P924"/>
<feature type="transmembrane region" description="Helical" evidence="9">
    <location>
        <begin position="118"/>
        <end position="139"/>
    </location>
</feature>
<dbReference type="Pfam" id="PF03901">
    <property type="entry name" value="Glyco_transf_22"/>
    <property type="match status" value="1"/>
</dbReference>
<evidence type="ECO:0000256" key="7">
    <source>
        <dbReference type="ARBA" id="ARBA00023136"/>
    </source>
</evidence>
<dbReference type="InterPro" id="IPR007884">
    <property type="entry name" value="METL9"/>
</dbReference>
<dbReference type="STRING" id="199890.A0A182P924"/>
<organism evidence="11 12">
    <name type="scientific">Anopheles epiroticus</name>
    <dbReference type="NCBI Taxonomy" id="199890"/>
    <lineage>
        <taxon>Eukaryota</taxon>
        <taxon>Metazoa</taxon>
        <taxon>Ecdysozoa</taxon>
        <taxon>Arthropoda</taxon>
        <taxon>Hexapoda</taxon>
        <taxon>Insecta</taxon>
        <taxon>Pterygota</taxon>
        <taxon>Neoptera</taxon>
        <taxon>Endopterygota</taxon>
        <taxon>Diptera</taxon>
        <taxon>Nematocera</taxon>
        <taxon>Culicoidea</taxon>
        <taxon>Culicidae</taxon>
        <taxon>Anophelinae</taxon>
        <taxon>Anopheles</taxon>
    </lineage>
</organism>
<evidence type="ECO:0000256" key="6">
    <source>
        <dbReference type="ARBA" id="ARBA00022989"/>
    </source>
</evidence>
<feature type="chain" id="PRO_5008131031" evidence="10">
    <location>
        <begin position="23"/>
        <end position="870"/>
    </location>
</feature>
<reference evidence="11" key="2">
    <citation type="submission" date="2020-05" db="UniProtKB">
        <authorList>
            <consortium name="EnsemblMetazoa"/>
        </authorList>
    </citation>
    <scope>IDENTIFICATION</scope>
    <source>
        <strain evidence="11">Epiroticus2</strain>
    </source>
</reference>
<dbReference type="Proteomes" id="UP000075885">
    <property type="component" value="Unassembled WGS sequence"/>
</dbReference>
<evidence type="ECO:0000256" key="1">
    <source>
        <dbReference type="ARBA" id="ARBA00004477"/>
    </source>
</evidence>
<keyword evidence="2" id="KW-0328">Glycosyltransferase</keyword>
<evidence type="ECO:0000313" key="11">
    <source>
        <dbReference type="EnsemblMetazoa" id="AEPI003428-PA"/>
    </source>
</evidence>
<feature type="transmembrane region" description="Helical" evidence="9">
    <location>
        <begin position="228"/>
        <end position="258"/>
    </location>
</feature>
<name>A0A182P924_9DIPT</name>
<proteinExistence type="predicted"/>
<feature type="transmembrane region" description="Helical" evidence="9">
    <location>
        <begin position="289"/>
        <end position="309"/>
    </location>
</feature>
<keyword evidence="3" id="KW-0808">Transferase</keyword>
<feature type="transmembrane region" description="Helical" evidence="9">
    <location>
        <begin position="199"/>
        <end position="216"/>
    </location>
</feature>
<dbReference type="PANTHER" id="PTHR12890">
    <property type="entry name" value="DREV PROTEIN"/>
    <property type="match status" value="1"/>
</dbReference>
<dbReference type="Gene3D" id="3.40.50.150">
    <property type="entry name" value="Vaccinia Virus protein VP39"/>
    <property type="match status" value="1"/>
</dbReference>
<evidence type="ECO:0000256" key="8">
    <source>
        <dbReference type="SAM" id="MobiDB-lite"/>
    </source>
</evidence>
<protein>
    <submittedName>
        <fullName evidence="11">Mannosyltransferase</fullName>
    </submittedName>
</protein>
<feature type="transmembrane region" description="Helical" evidence="9">
    <location>
        <begin position="85"/>
        <end position="106"/>
    </location>
</feature>
<keyword evidence="5" id="KW-0256">Endoplasmic reticulum</keyword>
<comment type="subcellular location">
    <subcellularLocation>
        <location evidence="1">Endoplasmic reticulum membrane</location>
        <topology evidence="1">Multi-pass membrane protein</topology>
    </subcellularLocation>
</comment>
<reference evidence="12" key="1">
    <citation type="submission" date="2013-03" db="EMBL/GenBank/DDBJ databases">
        <title>The Genome Sequence of Anopheles epiroticus epiroticus2.</title>
        <authorList>
            <consortium name="The Broad Institute Genomics Platform"/>
            <person name="Neafsey D.E."/>
            <person name="Howell P."/>
            <person name="Walker B."/>
            <person name="Young S.K."/>
            <person name="Zeng Q."/>
            <person name="Gargeya S."/>
            <person name="Fitzgerald M."/>
            <person name="Haas B."/>
            <person name="Abouelleil A."/>
            <person name="Allen A.W."/>
            <person name="Alvarado L."/>
            <person name="Arachchi H.M."/>
            <person name="Berlin A.M."/>
            <person name="Chapman S.B."/>
            <person name="Gainer-Dewar J."/>
            <person name="Goldberg J."/>
            <person name="Griggs A."/>
            <person name="Gujja S."/>
            <person name="Hansen M."/>
            <person name="Howarth C."/>
            <person name="Imamovic A."/>
            <person name="Ireland A."/>
            <person name="Larimer J."/>
            <person name="McCowan C."/>
            <person name="Murphy C."/>
            <person name="Pearson M."/>
            <person name="Poon T.W."/>
            <person name="Priest M."/>
            <person name="Roberts A."/>
            <person name="Saif S."/>
            <person name="Shea T."/>
            <person name="Sisk P."/>
            <person name="Sykes S."/>
            <person name="Wortman J."/>
            <person name="Nusbaum C."/>
            <person name="Birren B."/>
        </authorList>
    </citation>
    <scope>NUCLEOTIDE SEQUENCE [LARGE SCALE GENOMIC DNA]</scope>
    <source>
        <strain evidence="12">Epiroticus2</strain>
    </source>
</reference>
<keyword evidence="7 9" id="KW-0472">Membrane</keyword>
<evidence type="ECO:0000256" key="3">
    <source>
        <dbReference type="ARBA" id="ARBA00022679"/>
    </source>
</evidence>
<feature type="transmembrane region" description="Helical" evidence="9">
    <location>
        <begin position="345"/>
        <end position="365"/>
    </location>
</feature>
<accession>A0A182P924</accession>
<keyword evidence="12" id="KW-1185">Reference proteome</keyword>
<dbReference type="UniPathway" id="UPA00378"/>
<dbReference type="PANTHER" id="PTHR12890:SF0">
    <property type="entry name" value="PROTEIN-L-HISTIDINE N-PROS-METHYLTRANSFERASE"/>
    <property type="match status" value="1"/>
</dbReference>
<dbReference type="EnsemblMetazoa" id="AEPI003428-RA">
    <property type="protein sequence ID" value="AEPI003428-PA"/>
    <property type="gene ID" value="AEPI003428"/>
</dbReference>
<feature type="signal peptide" evidence="10">
    <location>
        <begin position="1"/>
        <end position="22"/>
    </location>
</feature>
<evidence type="ECO:0000256" key="4">
    <source>
        <dbReference type="ARBA" id="ARBA00022692"/>
    </source>
</evidence>
<dbReference type="GO" id="GO:0106370">
    <property type="term" value="F:protein-L-histidine N-pros-methyltransferase activity"/>
    <property type="evidence" value="ECO:0007669"/>
    <property type="project" value="InterPro"/>
</dbReference>
<feature type="transmembrane region" description="Helical" evidence="9">
    <location>
        <begin position="377"/>
        <end position="401"/>
    </location>
</feature>